<gene>
    <name evidence="1" type="ORF">SDC9_40527</name>
</gene>
<dbReference type="AlphaFoldDB" id="A0A644VSK1"/>
<organism evidence="1">
    <name type="scientific">bioreactor metagenome</name>
    <dbReference type="NCBI Taxonomy" id="1076179"/>
    <lineage>
        <taxon>unclassified sequences</taxon>
        <taxon>metagenomes</taxon>
        <taxon>ecological metagenomes</taxon>
    </lineage>
</organism>
<sequence>MPLGEASELYLVRVSEGTAVRRQVTVGTPAWSYSLAQAAADGIAGPFTVEVMQVSDVFGPGLAARIALAP</sequence>
<protein>
    <submittedName>
        <fullName evidence="1">Uncharacterized protein</fullName>
    </submittedName>
</protein>
<name>A0A644VSK1_9ZZZZ</name>
<evidence type="ECO:0000313" key="1">
    <source>
        <dbReference type="EMBL" id="MPL94374.1"/>
    </source>
</evidence>
<comment type="caution">
    <text evidence="1">The sequence shown here is derived from an EMBL/GenBank/DDBJ whole genome shotgun (WGS) entry which is preliminary data.</text>
</comment>
<reference evidence="1" key="1">
    <citation type="submission" date="2019-08" db="EMBL/GenBank/DDBJ databases">
        <authorList>
            <person name="Kucharzyk K."/>
            <person name="Murdoch R.W."/>
            <person name="Higgins S."/>
            <person name="Loffler F."/>
        </authorList>
    </citation>
    <scope>NUCLEOTIDE SEQUENCE</scope>
</reference>
<proteinExistence type="predicted"/>
<accession>A0A644VSK1</accession>
<dbReference type="EMBL" id="VSSQ01000425">
    <property type="protein sequence ID" value="MPL94374.1"/>
    <property type="molecule type" value="Genomic_DNA"/>
</dbReference>